<keyword evidence="5" id="KW-0963">Cytoplasm</keyword>
<evidence type="ECO:0000256" key="8">
    <source>
        <dbReference type="ARBA" id="ARBA00023152"/>
    </source>
</evidence>
<dbReference type="PANTHER" id="PTHR10836:SF111">
    <property type="entry name" value="GLYCERALDEHYDE-3-PHOSPHATE DEHYDROGENASE"/>
    <property type="match status" value="1"/>
</dbReference>
<comment type="catalytic activity">
    <reaction evidence="9">
        <text>D-glyceraldehyde 3-phosphate + phosphate + NAD(+) = (2R)-3-phospho-glyceroyl phosphate + NADH + H(+)</text>
        <dbReference type="Rhea" id="RHEA:10300"/>
        <dbReference type="ChEBI" id="CHEBI:15378"/>
        <dbReference type="ChEBI" id="CHEBI:43474"/>
        <dbReference type="ChEBI" id="CHEBI:57540"/>
        <dbReference type="ChEBI" id="CHEBI:57604"/>
        <dbReference type="ChEBI" id="CHEBI:57945"/>
        <dbReference type="ChEBI" id="CHEBI:59776"/>
        <dbReference type="EC" id="1.2.1.12"/>
    </reaction>
</comment>
<dbReference type="InterPro" id="IPR020828">
    <property type="entry name" value="GlycerAld_3-P_DH_NAD(P)-bd"/>
</dbReference>
<keyword evidence="6" id="KW-0560">Oxidoreductase</keyword>
<evidence type="ECO:0000313" key="12">
    <source>
        <dbReference type="Proteomes" id="UP000551758"/>
    </source>
</evidence>
<evidence type="ECO:0000256" key="1">
    <source>
        <dbReference type="ARBA" id="ARBA00004869"/>
    </source>
</evidence>
<sequence length="95" mass="10016">MKWGGVGAECILGESGAHLKGGGKRVFISASSADAPMFVMGMNHEKCDNSVKIASNAFSTTNCLSPLAKVIHDNFDMMKGFMTITATQKTMNGPS</sequence>
<evidence type="ECO:0000313" key="11">
    <source>
        <dbReference type="EMBL" id="KAF5912604.1"/>
    </source>
</evidence>
<keyword evidence="12" id="KW-1185">Reference proteome</keyword>
<keyword evidence="7" id="KW-0520">NAD</keyword>
<protein>
    <recommendedName>
        <fullName evidence="4">Glyceraldehyde-3-phosphate dehydrogenase</fullName>
        <ecNumber evidence="3">1.2.1.12</ecNumber>
    </recommendedName>
</protein>
<dbReference type="AlphaFoldDB" id="A0A7J7EAH4"/>
<evidence type="ECO:0000256" key="5">
    <source>
        <dbReference type="ARBA" id="ARBA00022490"/>
    </source>
</evidence>
<dbReference type="EMBL" id="JACDTQ010003814">
    <property type="protein sequence ID" value="KAF5912604.1"/>
    <property type="molecule type" value="Genomic_DNA"/>
</dbReference>
<evidence type="ECO:0000256" key="2">
    <source>
        <dbReference type="ARBA" id="ARBA00007406"/>
    </source>
</evidence>
<dbReference type="GO" id="GO:0006096">
    <property type="term" value="P:glycolytic process"/>
    <property type="evidence" value="ECO:0007669"/>
    <property type="project" value="UniProtKB-KW"/>
</dbReference>
<evidence type="ECO:0000256" key="4">
    <source>
        <dbReference type="ARBA" id="ARBA00021022"/>
    </source>
</evidence>
<reference evidence="11 12" key="1">
    <citation type="journal article" date="2020" name="Mol. Biol. Evol.">
        <title>Interspecific Gene Flow and the Evolution of Specialization in Black and White Rhinoceros.</title>
        <authorList>
            <person name="Moodley Y."/>
            <person name="Westbury M.V."/>
            <person name="Russo I.M."/>
            <person name="Gopalakrishnan S."/>
            <person name="Rakotoarivelo A."/>
            <person name="Olsen R.A."/>
            <person name="Prost S."/>
            <person name="Tunstall T."/>
            <person name="Ryder O.A."/>
            <person name="Dalen L."/>
            <person name="Bruford M.W."/>
        </authorList>
    </citation>
    <scope>NUCLEOTIDE SEQUENCE [LARGE SCALE GENOMIC DNA]</scope>
    <source>
        <strain evidence="11">SBR-YM</strain>
        <tissue evidence="11">Skin</tissue>
    </source>
</reference>
<evidence type="ECO:0000256" key="9">
    <source>
        <dbReference type="ARBA" id="ARBA00047698"/>
    </source>
</evidence>
<evidence type="ECO:0000256" key="3">
    <source>
        <dbReference type="ARBA" id="ARBA00013119"/>
    </source>
</evidence>
<evidence type="ECO:0000259" key="10">
    <source>
        <dbReference type="SMART" id="SM00846"/>
    </source>
</evidence>
<dbReference type="Gene3D" id="3.40.50.720">
    <property type="entry name" value="NAD(P)-binding Rossmann-like Domain"/>
    <property type="match status" value="1"/>
</dbReference>
<dbReference type="GO" id="GO:0005829">
    <property type="term" value="C:cytosol"/>
    <property type="evidence" value="ECO:0007669"/>
    <property type="project" value="TreeGrafter"/>
</dbReference>
<comment type="pathway">
    <text evidence="1">Carbohydrate degradation; glycolysis; pyruvate from D-glyceraldehyde 3-phosphate: step 1/5.</text>
</comment>
<dbReference type="InterPro" id="IPR020831">
    <property type="entry name" value="GlycerAld/Erythrose_P_DH"/>
</dbReference>
<dbReference type="PANTHER" id="PTHR10836">
    <property type="entry name" value="GLYCERALDEHYDE 3-PHOSPHATE DEHYDROGENASE"/>
    <property type="match status" value="1"/>
</dbReference>
<accession>A0A7J7EAH4</accession>
<name>A0A7J7EAH4_DICBM</name>
<comment type="similarity">
    <text evidence="2">Belongs to the glyceraldehyde-3-phosphate dehydrogenase family.</text>
</comment>
<dbReference type="GO" id="GO:0004365">
    <property type="term" value="F:glyceraldehyde-3-phosphate dehydrogenase (NAD+) (phosphorylating) activity"/>
    <property type="evidence" value="ECO:0007669"/>
    <property type="project" value="UniProtKB-EC"/>
</dbReference>
<dbReference type="GO" id="GO:0051287">
    <property type="term" value="F:NAD binding"/>
    <property type="evidence" value="ECO:0007669"/>
    <property type="project" value="InterPro"/>
</dbReference>
<dbReference type="SMART" id="SM00846">
    <property type="entry name" value="Gp_dh_N"/>
    <property type="match status" value="1"/>
</dbReference>
<dbReference type="EC" id="1.2.1.12" evidence="3"/>
<dbReference type="PRINTS" id="PR00078">
    <property type="entry name" value="G3PDHDRGNASE"/>
</dbReference>
<keyword evidence="8" id="KW-0324">Glycolysis</keyword>
<proteinExistence type="inferred from homology"/>
<organism evidence="11 12">
    <name type="scientific">Diceros bicornis minor</name>
    <name type="common">South-central black rhinoceros</name>
    <dbReference type="NCBI Taxonomy" id="77932"/>
    <lineage>
        <taxon>Eukaryota</taxon>
        <taxon>Metazoa</taxon>
        <taxon>Chordata</taxon>
        <taxon>Craniata</taxon>
        <taxon>Vertebrata</taxon>
        <taxon>Euteleostomi</taxon>
        <taxon>Mammalia</taxon>
        <taxon>Eutheria</taxon>
        <taxon>Laurasiatheria</taxon>
        <taxon>Perissodactyla</taxon>
        <taxon>Rhinocerotidae</taxon>
        <taxon>Diceros</taxon>
    </lineage>
</organism>
<dbReference type="InterPro" id="IPR036291">
    <property type="entry name" value="NAD(P)-bd_dom_sf"/>
</dbReference>
<evidence type="ECO:0000256" key="6">
    <source>
        <dbReference type="ARBA" id="ARBA00023002"/>
    </source>
</evidence>
<gene>
    <name evidence="11" type="ORF">HPG69_004276</name>
</gene>
<dbReference type="Proteomes" id="UP000551758">
    <property type="component" value="Unassembled WGS sequence"/>
</dbReference>
<evidence type="ECO:0000256" key="7">
    <source>
        <dbReference type="ARBA" id="ARBA00023027"/>
    </source>
</evidence>
<dbReference type="Gene3D" id="3.30.360.10">
    <property type="entry name" value="Dihydrodipicolinate Reductase, domain 2"/>
    <property type="match status" value="1"/>
</dbReference>
<feature type="domain" description="Glyceraldehyde 3-phosphate dehydrogenase NAD(P) binding" evidence="10">
    <location>
        <begin position="1"/>
        <end position="59"/>
    </location>
</feature>
<comment type="caution">
    <text evidence="11">The sequence shown here is derived from an EMBL/GenBank/DDBJ whole genome shotgun (WGS) entry which is preliminary data.</text>
</comment>
<dbReference type="SUPFAM" id="SSF51735">
    <property type="entry name" value="NAD(P)-binding Rossmann-fold domains"/>
    <property type="match status" value="1"/>
</dbReference>